<keyword evidence="2 7" id="KW-0813">Transport</keyword>
<organism evidence="9 10">
    <name type="scientific">Microbacterium mitrae</name>
    <dbReference type="NCBI Taxonomy" id="664640"/>
    <lineage>
        <taxon>Bacteria</taxon>
        <taxon>Bacillati</taxon>
        <taxon>Actinomycetota</taxon>
        <taxon>Actinomycetes</taxon>
        <taxon>Micrococcales</taxon>
        <taxon>Microbacteriaceae</taxon>
        <taxon>Microbacterium</taxon>
    </lineage>
</organism>
<evidence type="ECO:0000259" key="8">
    <source>
        <dbReference type="PROSITE" id="PS50928"/>
    </source>
</evidence>
<comment type="subcellular location">
    <subcellularLocation>
        <location evidence="1 7">Cell membrane</location>
        <topology evidence="1 7">Multi-pass membrane protein</topology>
    </subcellularLocation>
</comment>
<feature type="transmembrane region" description="Helical" evidence="7">
    <location>
        <begin position="145"/>
        <end position="170"/>
    </location>
</feature>
<dbReference type="GO" id="GO:0005886">
    <property type="term" value="C:plasma membrane"/>
    <property type="evidence" value="ECO:0007669"/>
    <property type="project" value="UniProtKB-SubCell"/>
</dbReference>
<dbReference type="InterPro" id="IPR000515">
    <property type="entry name" value="MetI-like"/>
</dbReference>
<evidence type="ECO:0000256" key="4">
    <source>
        <dbReference type="ARBA" id="ARBA00022692"/>
    </source>
</evidence>
<dbReference type="OrthoDB" id="9793490at2"/>
<keyword evidence="3" id="KW-1003">Cell membrane</keyword>
<dbReference type="PANTHER" id="PTHR30450:SF14">
    <property type="entry name" value="TRANSPORTER, PERMEASE PROTEIN, PUTATIVE-RELATED"/>
    <property type="match status" value="1"/>
</dbReference>
<dbReference type="PROSITE" id="PS50928">
    <property type="entry name" value="ABC_TM1"/>
    <property type="match status" value="1"/>
</dbReference>
<dbReference type="Proteomes" id="UP000321196">
    <property type="component" value="Unassembled WGS sequence"/>
</dbReference>
<sequence>MDRLIELQPEFWQAALETLYMTSVALVMGGILGMAWGVMLYVSRPGGIMPNRAVSGIVNTIINFFRPIPFVIFIAAISQPLARLIIGTGIGTNAGAFAIGLAASFAIGRIVEQHLVSVPKGVIEAARSMGAGPWRILFTVAIPEALGPLILGYTFVVVALIDMTAMAGLIGGGGLGAFAQIYGFRQFEPVVMWAAIFLIVAFVHLVQLLGNRLARRVMRR</sequence>
<comment type="similarity">
    <text evidence="7">Belongs to the binding-protein-dependent transport system permease family.</text>
</comment>
<dbReference type="Pfam" id="PF00528">
    <property type="entry name" value="BPD_transp_1"/>
    <property type="match status" value="1"/>
</dbReference>
<dbReference type="EMBL" id="VRSW01000001">
    <property type="protein sequence ID" value="TXK06039.1"/>
    <property type="molecule type" value="Genomic_DNA"/>
</dbReference>
<dbReference type="CDD" id="cd06261">
    <property type="entry name" value="TM_PBP2"/>
    <property type="match status" value="1"/>
</dbReference>
<dbReference type="PANTHER" id="PTHR30450">
    <property type="entry name" value="ABC TRANSPORTER PERMEASE"/>
    <property type="match status" value="1"/>
</dbReference>
<dbReference type="Gene3D" id="1.10.3720.10">
    <property type="entry name" value="MetI-like"/>
    <property type="match status" value="1"/>
</dbReference>
<evidence type="ECO:0000256" key="6">
    <source>
        <dbReference type="ARBA" id="ARBA00023136"/>
    </source>
</evidence>
<feature type="transmembrane region" description="Helical" evidence="7">
    <location>
        <begin position="84"/>
        <end position="107"/>
    </location>
</feature>
<gene>
    <name evidence="9" type="ORF">FVP60_03460</name>
</gene>
<dbReference type="InterPro" id="IPR051322">
    <property type="entry name" value="AA_ABC_Transporter_Permease"/>
</dbReference>
<evidence type="ECO:0000256" key="3">
    <source>
        <dbReference type="ARBA" id="ARBA00022475"/>
    </source>
</evidence>
<feature type="domain" description="ABC transmembrane type-1" evidence="8">
    <location>
        <begin position="15"/>
        <end position="209"/>
    </location>
</feature>
<dbReference type="RefSeq" id="WP_147824849.1">
    <property type="nucleotide sequence ID" value="NZ_BAAARG010000001.1"/>
</dbReference>
<dbReference type="SUPFAM" id="SSF161098">
    <property type="entry name" value="MetI-like"/>
    <property type="match status" value="1"/>
</dbReference>
<dbReference type="AlphaFoldDB" id="A0A5C8HRS5"/>
<evidence type="ECO:0000256" key="5">
    <source>
        <dbReference type="ARBA" id="ARBA00022989"/>
    </source>
</evidence>
<keyword evidence="5 7" id="KW-1133">Transmembrane helix</keyword>
<feature type="transmembrane region" description="Helical" evidence="7">
    <location>
        <begin position="54"/>
        <end position="78"/>
    </location>
</feature>
<comment type="caution">
    <text evidence="9">The sequence shown here is derived from an EMBL/GenBank/DDBJ whole genome shotgun (WGS) entry which is preliminary data.</text>
</comment>
<keyword evidence="6 7" id="KW-0472">Membrane</keyword>
<dbReference type="InterPro" id="IPR035906">
    <property type="entry name" value="MetI-like_sf"/>
</dbReference>
<keyword evidence="4 7" id="KW-0812">Transmembrane</keyword>
<evidence type="ECO:0000313" key="10">
    <source>
        <dbReference type="Proteomes" id="UP000321196"/>
    </source>
</evidence>
<keyword evidence="10" id="KW-1185">Reference proteome</keyword>
<dbReference type="GO" id="GO:0048473">
    <property type="term" value="P:D-methionine transmembrane transport"/>
    <property type="evidence" value="ECO:0007669"/>
    <property type="project" value="TreeGrafter"/>
</dbReference>
<protein>
    <submittedName>
        <fullName evidence="9">ABC transporter permease</fullName>
    </submittedName>
</protein>
<name>A0A5C8HRS5_9MICO</name>
<accession>A0A5C8HRS5</accession>
<evidence type="ECO:0000256" key="2">
    <source>
        <dbReference type="ARBA" id="ARBA00022448"/>
    </source>
</evidence>
<reference evidence="9 10" key="1">
    <citation type="submission" date="2019-08" db="EMBL/GenBank/DDBJ databases">
        <authorList>
            <person name="Dong K."/>
        </authorList>
    </citation>
    <scope>NUCLEOTIDE SEQUENCE [LARGE SCALE GENOMIC DNA]</scope>
    <source>
        <strain evidence="9 10">M4-8</strain>
    </source>
</reference>
<proteinExistence type="inferred from homology"/>
<feature type="transmembrane region" description="Helical" evidence="7">
    <location>
        <begin position="20"/>
        <end position="42"/>
    </location>
</feature>
<evidence type="ECO:0000256" key="7">
    <source>
        <dbReference type="RuleBase" id="RU363032"/>
    </source>
</evidence>
<evidence type="ECO:0000256" key="1">
    <source>
        <dbReference type="ARBA" id="ARBA00004651"/>
    </source>
</evidence>
<feature type="transmembrane region" description="Helical" evidence="7">
    <location>
        <begin position="190"/>
        <end position="210"/>
    </location>
</feature>
<evidence type="ECO:0000313" key="9">
    <source>
        <dbReference type="EMBL" id="TXK06039.1"/>
    </source>
</evidence>